<organism evidence="1 2">
    <name type="scientific">Mucisphaera calidilacus</name>
    <dbReference type="NCBI Taxonomy" id="2527982"/>
    <lineage>
        <taxon>Bacteria</taxon>
        <taxon>Pseudomonadati</taxon>
        <taxon>Planctomycetota</taxon>
        <taxon>Phycisphaerae</taxon>
        <taxon>Phycisphaerales</taxon>
        <taxon>Phycisphaeraceae</taxon>
        <taxon>Mucisphaera</taxon>
    </lineage>
</organism>
<proteinExistence type="predicted"/>
<accession>A0A518BYQ1</accession>
<evidence type="ECO:0000313" key="2">
    <source>
        <dbReference type="Proteomes" id="UP000320386"/>
    </source>
</evidence>
<dbReference type="SUPFAM" id="SSF54518">
    <property type="entry name" value="Tubby C-terminal domain-like"/>
    <property type="match status" value="1"/>
</dbReference>
<dbReference type="OrthoDB" id="572274at2"/>
<dbReference type="EMBL" id="CP036280">
    <property type="protein sequence ID" value="QDU72103.1"/>
    <property type="molecule type" value="Genomic_DNA"/>
</dbReference>
<evidence type="ECO:0000313" key="1">
    <source>
        <dbReference type="EMBL" id="QDU72103.1"/>
    </source>
</evidence>
<dbReference type="InterPro" id="IPR007612">
    <property type="entry name" value="LOR"/>
</dbReference>
<dbReference type="AlphaFoldDB" id="A0A518BYQ1"/>
<dbReference type="Pfam" id="PF04525">
    <property type="entry name" value="LOR"/>
    <property type="match status" value="1"/>
</dbReference>
<keyword evidence="2" id="KW-1185">Reference proteome</keyword>
<protein>
    <submittedName>
        <fullName evidence="1">Uncharacterized protein</fullName>
    </submittedName>
</protein>
<gene>
    <name evidence="1" type="ORF">Pan265_19650</name>
</gene>
<reference evidence="1 2" key="1">
    <citation type="submission" date="2019-02" db="EMBL/GenBank/DDBJ databases">
        <title>Deep-cultivation of Planctomycetes and their phenomic and genomic characterization uncovers novel biology.</title>
        <authorList>
            <person name="Wiegand S."/>
            <person name="Jogler M."/>
            <person name="Boedeker C."/>
            <person name="Pinto D."/>
            <person name="Vollmers J."/>
            <person name="Rivas-Marin E."/>
            <person name="Kohn T."/>
            <person name="Peeters S.H."/>
            <person name="Heuer A."/>
            <person name="Rast P."/>
            <person name="Oberbeckmann S."/>
            <person name="Bunk B."/>
            <person name="Jeske O."/>
            <person name="Meyerdierks A."/>
            <person name="Storesund J.E."/>
            <person name="Kallscheuer N."/>
            <person name="Luecker S."/>
            <person name="Lage O.M."/>
            <person name="Pohl T."/>
            <person name="Merkel B.J."/>
            <person name="Hornburger P."/>
            <person name="Mueller R.-W."/>
            <person name="Bruemmer F."/>
            <person name="Labrenz M."/>
            <person name="Spormann A.M."/>
            <person name="Op den Camp H."/>
            <person name="Overmann J."/>
            <person name="Amann R."/>
            <person name="Jetten M.S.M."/>
            <person name="Mascher T."/>
            <person name="Medema M.H."/>
            <person name="Devos D.P."/>
            <person name="Kaster A.-K."/>
            <person name="Ovreas L."/>
            <person name="Rohde M."/>
            <person name="Galperin M.Y."/>
            <person name="Jogler C."/>
        </authorList>
    </citation>
    <scope>NUCLEOTIDE SEQUENCE [LARGE SCALE GENOMIC DNA]</scope>
    <source>
        <strain evidence="1 2">Pan265</strain>
    </source>
</reference>
<sequence length="208" mass="23878">MTQTASGHQPELETDLDRYAHTHYQLRKKVFRVFGDDFQIFDADGDLAFYSRLKAFRLREDIRVYADPDKERELLVIKARTSFDFGTAYDVTDAVSGEYVGVLRRKGFSSMFRDEWAILDTDDNERGTILEDSATRAMVRRILDLSFLWPQAFHATIGDAPVAHFQQRFNPFVAKIDLDFSADEDILLDRRLGIAAAILLCAIEGRQD</sequence>
<dbReference type="InterPro" id="IPR025659">
    <property type="entry name" value="Tubby-like_C"/>
</dbReference>
<dbReference type="RefSeq" id="WP_145446283.1">
    <property type="nucleotide sequence ID" value="NZ_CP036280.1"/>
</dbReference>
<name>A0A518BYQ1_9BACT</name>
<dbReference type="Proteomes" id="UP000320386">
    <property type="component" value="Chromosome"/>
</dbReference>
<dbReference type="KEGG" id="mcad:Pan265_19650"/>